<evidence type="ECO:0000256" key="1">
    <source>
        <dbReference type="SAM" id="MobiDB-lite"/>
    </source>
</evidence>
<keyword evidence="2" id="KW-0812">Transmembrane</keyword>
<feature type="transmembrane region" description="Helical" evidence="2">
    <location>
        <begin position="30"/>
        <end position="52"/>
    </location>
</feature>
<dbReference type="Proteomes" id="UP000618795">
    <property type="component" value="Unassembled WGS sequence"/>
</dbReference>
<protein>
    <recommendedName>
        <fullName evidence="5">Purine permease</fullName>
    </recommendedName>
</protein>
<organism evidence="3 4">
    <name type="scientific">Streptomyces filipinensis</name>
    <dbReference type="NCBI Taxonomy" id="66887"/>
    <lineage>
        <taxon>Bacteria</taxon>
        <taxon>Bacillati</taxon>
        <taxon>Actinomycetota</taxon>
        <taxon>Actinomycetes</taxon>
        <taxon>Kitasatosporales</taxon>
        <taxon>Streptomycetaceae</taxon>
        <taxon>Streptomyces</taxon>
    </lineage>
</organism>
<keyword evidence="2" id="KW-0472">Membrane</keyword>
<feature type="region of interest" description="Disordered" evidence="1">
    <location>
        <begin position="1"/>
        <end position="20"/>
    </location>
</feature>
<dbReference type="AlphaFoldDB" id="A0A918I882"/>
<name>A0A918I882_9ACTN</name>
<gene>
    <name evidence="3" type="ORF">GCM10010260_19210</name>
</gene>
<proteinExistence type="predicted"/>
<sequence>MAQPARGPVEAPCPTPTVHTQDAVTSVHPALVAVALGAGILPLAAPTFYAGFPARAQTVLGSGISAGALVAVLLNLFFHHLGTRSRQPAPALKSS</sequence>
<feature type="transmembrane region" description="Helical" evidence="2">
    <location>
        <begin position="58"/>
        <end position="78"/>
    </location>
</feature>
<evidence type="ECO:0008006" key="5">
    <source>
        <dbReference type="Google" id="ProtNLM"/>
    </source>
</evidence>
<comment type="caution">
    <text evidence="3">The sequence shown here is derived from an EMBL/GenBank/DDBJ whole genome shotgun (WGS) entry which is preliminary data.</text>
</comment>
<reference evidence="3" key="2">
    <citation type="submission" date="2020-09" db="EMBL/GenBank/DDBJ databases">
        <authorList>
            <person name="Sun Q."/>
            <person name="Ohkuma M."/>
        </authorList>
    </citation>
    <scope>NUCLEOTIDE SEQUENCE</scope>
    <source>
        <strain evidence="3">JCM 4369</strain>
    </source>
</reference>
<evidence type="ECO:0000256" key="2">
    <source>
        <dbReference type="SAM" id="Phobius"/>
    </source>
</evidence>
<reference evidence="3" key="1">
    <citation type="journal article" date="2014" name="Int. J. Syst. Evol. Microbiol.">
        <title>Complete genome sequence of Corynebacterium casei LMG S-19264T (=DSM 44701T), isolated from a smear-ripened cheese.</title>
        <authorList>
            <consortium name="US DOE Joint Genome Institute (JGI-PGF)"/>
            <person name="Walter F."/>
            <person name="Albersmeier A."/>
            <person name="Kalinowski J."/>
            <person name="Ruckert C."/>
        </authorList>
    </citation>
    <scope>NUCLEOTIDE SEQUENCE</scope>
    <source>
        <strain evidence="3">JCM 4369</strain>
    </source>
</reference>
<keyword evidence="4" id="KW-1185">Reference proteome</keyword>
<keyword evidence="2" id="KW-1133">Transmembrane helix</keyword>
<accession>A0A918I882</accession>
<evidence type="ECO:0000313" key="4">
    <source>
        <dbReference type="Proteomes" id="UP000618795"/>
    </source>
</evidence>
<dbReference type="EMBL" id="BMTD01000003">
    <property type="protein sequence ID" value="GGU86293.1"/>
    <property type="molecule type" value="Genomic_DNA"/>
</dbReference>
<evidence type="ECO:0000313" key="3">
    <source>
        <dbReference type="EMBL" id="GGU86293.1"/>
    </source>
</evidence>